<evidence type="ECO:0000313" key="2">
    <source>
        <dbReference type="Proteomes" id="UP000178825"/>
    </source>
</evidence>
<dbReference type="EMBL" id="MFKJ01000024">
    <property type="protein sequence ID" value="OGG38369.1"/>
    <property type="molecule type" value="Genomic_DNA"/>
</dbReference>
<protein>
    <submittedName>
        <fullName evidence="1">Uncharacterized protein</fullName>
    </submittedName>
</protein>
<gene>
    <name evidence="1" type="ORF">A3D55_00370</name>
</gene>
<reference evidence="1 2" key="1">
    <citation type="journal article" date="2016" name="Nat. Commun.">
        <title>Thousands of microbial genomes shed light on interconnected biogeochemical processes in an aquifer system.</title>
        <authorList>
            <person name="Anantharaman K."/>
            <person name="Brown C.T."/>
            <person name="Hug L.A."/>
            <person name="Sharon I."/>
            <person name="Castelle C.J."/>
            <person name="Probst A.J."/>
            <person name="Thomas B.C."/>
            <person name="Singh A."/>
            <person name="Wilkins M.J."/>
            <person name="Karaoz U."/>
            <person name="Brodie E.L."/>
            <person name="Williams K.H."/>
            <person name="Hubbard S.S."/>
            <person name="Banfield J.F."/>
        </authorList>
    </citation>
    <scope>NUCLEOTIDE SEQUENCE [LARGE SCALE GENOMIC DNA]</scope>
</reference>
<evidence type="ECO:0000313" key="1">
    <source>
        <dbReference type="EMBL" id="OGG38369.1"/>
    </source>
</evidence>
<proteinExistence type="predicted"/>
<accession>A0A1F6BN69</accession>
<comment type="caution">
    <text evidence="1">The sequence shown here is derived from an EMBL/GenBank/DDBJ whole genome shotgun (WGS) entry which is preliminary data.</text>
</comment>
<dbReference type="AlphaFoldDB" id="A0A1F6BN69"/>
<dbReference type="Proteomes" id="UP000178825">
    <property type="component" value="Unassembled WGS sequence"/>
</dbReference>
<sequence>MRIISRNGEVVAVVFDGMFEEGTKPLTDEKWALQIVSLKHPKGKKLVSHTHKPTQRTTEYLMEFLLIMSGVVNVYVYHGLEMIEKIQLTSRKGILMVKGGIGIEIIEDAEMMEFKNGPFIEDKVIIE</sequence>
<name>A0A1F6BN69_9BACT</name>
<organism evidence="1 2">
    <name type="scientific">Candidatus Jorgensenbacteria bacterium RIFCSPHIGHO2_02_FULL_45_20</name>
    <dbReference type="NCBI Taxonomy" id="1798470"/>
    <lineage>
        <taxon>Bacteria</taxon>
        <taxon>Candidatus Joergenseniibacteriota</taxon>
    </lineage>
</organism>
<dbReference type="STRING" id="1798470.A3D55_00370"/>